<protein>
    <recommendedName>
        <fullName evidence="1">DUF6884 domain-containing protein</fullName>
    </recommendedName>
</protein>
<feature type="non-terminal residue" evidence="2">
    <location>
        <position position="228"/>
    </location>
</feature>
<gene>
    <name evidence="2" type="ORF">LCGC14_2529910</name>
</gene>
<dbReference type="InterPro" id="IPR049251">
    <property type="entry name" value="DUF6884"/>
</dbReference>
<accession>A0A0F9AUA5</accession>
<name>A0A0F9AUA5_9ZZZZ</name>
<dbReference type="EMBL" id="LAZR01041027">
    <property type="protein sequence ID" value="KKL13025.1"/>
    <property type="molecule type" value="Genomic_DNA"/>
</dbReference>
<evidence type="ECO:0000313" key="2">
    <source>
        <dbReference type="EMBL" id="KKL13025.1"/>
    </source>
</evidence>
<dbReference type="Pfam" id="PF21818">
    <property type="entry name" value="DUF6884"/>
    <property type="match status" value="1"/>
</dbReference>
<reference evidence="2" key="1">
    <citation type="journal article" date="2015" name="Nature">
        <title>Complex archaea that bridge the gap between prokaryotes and eukaryotes.</title>
        <authorList>
            <person name="Spang A."/>
            <person name="Saw J.H."/>
            <person name="Jorgensen S.L."/>
            <person name="Zaremba-Niedzwiedzka K."/>
            <person name="Martijn J."/>
            <person name="Lind A.E."/>
            <person name="van Eijk R."/>
            <person name="Schleper C."/>
            <person name="Guy L."/>
            <person name="Ettema T.J."/>
        </authorList>
    </citation>
    <scope>NUCLEOTIDE SEQUENCE</scope>
</reference>
<comment type="caution">
    <text evidence="2">The sequence shown here is derived from an EMBL/GenBank/DDBJ whole genome shotgun (WGS) entry which is preliminary data.</text>
</comment>
<evidence type="ECO:0000259" key="1">
    <source>
        <dbReference type="Pfam" id="PF21818"/>
    </source>
</evidence>
<feature type="domain" description="DUF6884" evidence="1">
    <location>
        <begin position="2"/>
        <end position="111"/>
    </location>
</feature>
<organism evidence="2">
    <name type="scientific">marine sediment metagenome</name>
    <dbReference type="NCBI Taxonomy" id="412755"/>
    <lineage>
        <taxon>unclassified sequences</taxon>
        <taxon>metagenomes</taxon>
        <taxon>ecological metagenomes</taxon>
    </lineage>
</organism>
<sequence length="228" mass="26925">MVVFAGCSQKKLLDPAPAIELNQGQLFRSIKRLAAQNNFDLKILSGKYGILEPDQVIKPYNQKIKTQADIIRVREKIIIKLRQIWRDYDIILVIMGGKYRQVFQPFFDNKFYVVFDKRGIGGFLSVVSRYRKLRTPQLLQDIAQFQILECSEFLWNRWYFNPFQKTLDVNRPHCCFYCTFKGEKGCDFAKLYSLYYEKQLEDTTFIQDLSKIENQKVVITSKLNSSQR</sequence>
<proteinExistence type="predicted"/>
<dbReference type="AlphaFoldDB" id="A0A0F9AUA5"/>